<feature type="transmembrane region" description="Helical" evidence="1">
    <location>
        <begin position="71"/>
        <end position="93"/>
    </location>
</feature>
<dbReference type="Proteomes" id="UP000386847">
    <property type="component" value="Chromosome"/>
</dbReference>
<evidence type="ECO:0000313" key="2">
    <source>
        <dbReference type="EMBL" id="QGF25312.1"/>
    </source>
</evidence>
<dbReference type="KEGG" id="rain:Rai3103_16635"/>
<keyword evidence="1" id="KW-0472">Membrane</keyword>
<gene>
    <name evidence="2" type="ORF">Rai3103_16635</name>
</gene>
<dbReference type="AlphaFoldDB" id="A0A5Q2FEB6"/>
<organism evidence="2 3">
    <name type="scientific">Raineyella fluvialis</name>
    <dbReference type="NCBI Taxonomy" id="2662261"/>
    <lineage>
        <taxon>Bacteria</taxon>
        <taxon>Bacillati</taxon>
        <taxon>Actinomycetota</taxon>
        <taxon>Actinomycetes</taxon>
        <taxon>Propionibacteriales</taxon>
        <taxon>Propionibacteriaceae</taxon>
        <taxon>Raineyella</taxon>
    </lineage>
</organism>
<keyword evidence="3" id="KW-1185">Reference proteome</keyword>
<dbReference type="EMBL" id="CP045725">
    <property type="protein sequence ID" value="QGF25312.1"/>
    <property type="molecule type" value="Genomic_DNA"/>
</dbReference>
<evidence type="ECO:0000256" key="1">
    <source>
        <dbReference type="SAM" id="Phobius"/>
    </source>
</evidence>
<proteinExistence type="predicted"/>
<sequence length="125" mass="13093">MAAAGAPYRYLCYGHAAYYLVTGLWPLVSMRTFMAVTGPKNDTWLVNTAGLLISAIGTTVGLAGRRGDTSPAVATVAIGGAASLAAIDVVYASRRRISPIYLVDAAAEAGLIGLWLLLRPRAGRR</sequence>
<feature type="transmembrane region" description="Helical" evidence="1">
    <location>
        <begin position="44"/>
        <end position="64"/>
    </location>
</feature>
<keyword evidence="1" id="KW-1133">Transmembrane helix</keyword>
<feature type="transmembrane region" description="Helical" evidence="1">
    <location>
        <begin position="16"/>
        <end position="38"/>
    </location>
</feature>
<accession>A0A5Q2FEB6</accession>
<name>A0A5Q2FEB6_9ACTN</name>
<keyword evidence="1" id="KW-0812">Transmembrane</keyword>
<feature type="transmembrane region" description="Helical" evidence="1">
    <location>
        <begin position="99"/>
        <end position="118"/>
    </location>
</feature>
<evidence type="ECO:0000313" key="3">
    <source>
        <dbReference type="Proteomes" id="UP000386847"/>
    </source>
</evidence>
<reference evidence="2 3" key="1">
    <citation type="submission" date="2019-10" db="EMBL/GenBank/DDBJ databases">
        <title>Genomic analysis of Raineyella sp. CBA3103.</title>
        <authorList>
            <person name="Roh S.W."/>
        </authorList>
    </citation>
    <scope>NUCLEOTIDE SEQUENCE [LARGE SCALE GENOMIC DNA]</scope>
    <source>
        <strain evidence="2 3">CBA3103</strain>
    </source>
</reference>
<protein>
    <submittedName>
        <fullName evidence="2">Uncharacterized protein</fullName>
    </submittedName>
</protein>